<comment type="caution">
    <text evidence="2">The sequence shown here is derived from an EMBL/GenBank/DDBJ whole genome shotgun (WGS) entry which is preliminary data.</text>
</comment>
<feature type="region of interest" description="Disordered" evidence="1">
    <location>
        <begin position="1"/>
        <end position="24"/>
    </location>
</feature>
<dbReference type="EMBL" id="PGOL01007743">
    <property type="protein sequence ID" value="PKI32385.1"/>
    <property type="molecule type" value="Genomic_DNA"/>
</dbReference>
<name>A0A2I0HL00_PUNGR</name>
<evidence type="ECO:0000313" key="3">
    <source>
        <dbReference type="Proteomes" id="UP000233551"/>
    </source>
</evidence>
<protein>
    <submittedName>
        <fullName evidence="2">Uncharacterized protein</fullName>
    </submittedName>
</protein>
<proteinExistence type="predicted"/>
<sequence>MAPLEPVKPNPISHEYNPPQHPRNQLHPLMAVAADPEKWGDWNPDDNYAFAENGRIWAKGRIAVSLKVLKKSDQLIHCHLVVEQKVDIFLTFVYASNQQ</sequence>
<evidence type="ECO:0000313" key="2">
    <source>
        <dbReference type="EMBL" id="PKI32385.1"/>
    </source>
</evidence>
<dbReference type="Proteomes" id="UP000233551">
    <property type="component" value="Unassembled WGS sequence"/>
</dbReference>
<organism evidence="2 3">
    <name type="scientific">Punica granatum</name>
    <name type="common">Pomegranate</name>
    <dbReference type="NCBI Taxonomy" id="22663"/>
    <lineage>
        <taxon>Eukaryota</taxon>
        <taxon>Viridiplantae</taxon>
        <taxon>Streptophyta</taxon>
        <taxon>Embryophyta</taxon>
        <taxon>Tracheophyta</taxon>
        <taxon>Spermatophyta</taxon>
        <taxon>Magnoliopsida</taxon>
        <taxon>eudicotyledons</taxon>
        <taxon>Gunneridae</taxon>
        <taxon>Pentapetalae</taxon>
        <taxon>rosids</taxon>
        <taxon>malvids</taxon>
        <taxon>Myrtales</taxon>
        <taxon>Lythraceae</taxon>
        <taxon>Punica</taxon>
    </lineage>
</organism>
<keyword evidence="3" id="KW-1185">Reference proteome</keyword>
<gene>
    <name evidence="2" type="ORF">CRG98_047225</name>
</gene>
<dbReference type="AlphaFoldDB" id="A0A2I0HL00"/>
<evidence type="ECO:0000256" key="1">
    <source>
        <dbReference type="SAM" id="MobiDB-lite"/>
    </source>
</evidence>
<accession>A0A2I0HL00</accession>
<reference evidence="2 3" key="1">
    <citation type="submission" date="2017-11" db="EMBL/GenBank/DDBJ databases">
        <title>De-novo sequencing of pomegranate (Punica granatum L.) genome.</title>
        <authorList>
            <person name="Akparov Z."/>
            <person name="Amiraslanov A."/>
            <person name="Hajiyeva S."/>
            <person name="Abbasov M."/>
            <person name="Kaur K."/>
            <person name="Hamwieh A."/>
            <person name="Solovyev V."/>
            <person name="Salamov A."/>
            <person name="Braich B."/>
            <person name="Kosarev P."/>
            <person name="Mahmoud A."/>
            <person name="Hajiyev E."/>
            <person name="Babayeva S."/>
            <person name="Izzatullayeva V."/>
            <person name="Mammadov A."/>
            <person name="Mammadov A."/>
            <person name="Sharifova S."/>
            <person name="Ojaghi J."/>
            <person name="Eynullazada K."/>
            <person name="Bayramov B."/>
            <person name="Abdulazimova A."/>
            <person name="Shahmuradov I."/>
        </authorList>
    </citation>
    <scope>NUCLEOTIDE SEQUENCE [LARGE SCALE GENOMIC DNA]</scope>
    <source>
        <strain evidence="3">cv. AG2017</strain>
        <tissue evidence="2">Leaf</tissue>
    </source>
</reference>